<reference evidence="3" key="1">
    <citation type="journal article" date="2012" name="Proc. Natl. Acad. Sci. U.S.A.">
        <title>Antigenic diversity is generated by distinct evolutionary mechanisms in African trypanosome species.</title>
        <authorList>
            <person name="Jackson A.P."/>
            <person name="Berry A."/>
            <person name="Aslett M."/>
            <person name="Allison H.C."/>
            <person name="Burton P."/>
            <person name="Vavrova-Anderson J."/>
            <person name="Brown R."/>
            <person name="Browne H."/>
            <person name="Corton N."/>
            <person name="Hauser H."/>
            <person name="Gamble J."/>
            <person name="Gilderthorp R."/>
            <person name="Marcello L."/>
            <person name="McQuillan J."/>
            <person name="Otto T.D."/>
            <person name="Quail M.A."/>
            <person name="Sanders M.J."/>
            <person name="van Tonder A."/>
            <person name="Ginger M.L."/>
            <person name="Field M.C."/>
            <person name="Barry J.D."/>
            <person name="Hertz-Fowler C."/>
            <person name="Berriman M."/>
        </authorList>
    </citation>
    <scope>NUCLEOTIDE SEQUENCE</scope>
    <source>
        <strain evidence="3">Y486</strain>
    </source>
</reference>
<dbReference type="EMBL" id="HE573019">
    <property type="protein sequence ID" value="CCC47104.1"/>
    <property type="molecule type" value="Genomic_DNA"/>
</dbReference>
<dbReference type="VEuPathDB" id="TriTrypDB:TvY486_0302910"/>
<dbReference type="AlphaFoldDB" id="G0TT23"/>
<proteinExistence type="predicted"/>
<feature type="region of interest" description="Disordered" evidence="1">
    <location>
        <begin position="339"/>
        <end position="367"/>
    </location>
</feature>
<keyword evidence="2" id="KW-0812">Transmembrane</keyword>
<sequence length="442" mass="48113">MSFSSVENVGTKMCFSGSEQFDAVSDHSETTSRNSESQVDVGPVAATEASVKRILVDGQSMSEECENSSLEQSTGPEIEELSGADDTEEPLEVLEEGEGKLIENRMGEEGIRCCVNSESGAGPSRNGAIEVGDPLESTCRHASFTIAGKKYGSSSFVHNKGFLAVQAMLRGNLKAVLTACTLSKVHDIMNCNKLHFSNRAVVLGDRYVKINMLVENPAKVALLTDPLSANSARFCESVAHSHDASTCTALHLLPGIVFVGPQRLQVGYFESELHDNIGFQRLKNGTDIAGRWCTNRRPHVIVTCKNIHYNRGGAYKEVPRIPARPLAILPSMRPRLCPATRLESGPGRRGDRNKVHGRARSRASLAAREASPATCTETYLTPGMELGTLPTRLHHHDVDDASESRVVLPVTREQLLDHKKRVLNALLVVLVAIVALLTYMLF</sequence>
<name>G0TT23_TRYVY</name>
<evidence type="ECO:0000313" key="3">
    <source>
        <dbReference type="EMBL" id="CCC47104.1"/>
    </source>
</evidence>
<evidence type="ECO:0000256" key="1">
    <source>
        <dbReference type="SAM" id="MobiDB-lite"/>
    </source>
</evidence>
<feature type="region of interest" description="Disordered" evidence="1">
    <location>
        <begin position="15"/>
        <end position="89"/>
    </location>
</feature>
<keyword evidence="2" id="KW-1133">Transmembrane helix</keyword>
<organism evidence="3">
    <name type="scientific">Trypanosoma vivax (strain Y486)</name>
    <dbReference type="NCBI Taxonomy" id="1055687"/>
    <lineage>
        <taxon>Eukaryota</taxon>
        <taxon>Discoba</taxon>
        <taxon>Euglenozoa</taxon>
        <taxon>Kinetoplastea</taxon>
        <taxon>Metakinetoplastina</taxon>
        <taxon>Trypanosomatida</taxon>
        <taxon>Trypanosomatidae</taxon>
        <taxon>Trypanosoma</taxon>
        <taxon>Duttonella</taxon>
    </lineage>
</organism>
<feature type="compositionally biased region" description="Polar residues" evidence="1">
    <location>
        <begin position="59"/>
        <end position="75"/>
    </location>
</feature>
<gene>
    <name evidence="3" type="ORF">TVY486_0302910</name>
</gene>
<feature type="transmembrane region" description="Helical" evidence="2">
    <location>
        <begin position="422"/>
        <end position="441"/>
    </location>
</feature>
<feature type="compositionally biased region" description="Acidic residues" evidence="1">
    <location>
        <begin position="77"/>
        <end position="89"/>
    </location>
</feature>
<evidence type="ECO:0000256" key="2">
    <source>
        <dbReference type="SAM" id="Phobius"/>
    </source>
</evidence>
<accession>G0TT23</accession>
<keyword evidence="2" id="KW-0472">Membrane</keyword>
<protein>
    <submittedName>
        <fullName evidence="3">Uncharacterized protein</fullName>
    </submittedName>
</protein>